<dbReference type="FunFam" id="3.40.50.300:FF:000285">
    <property type="entry name" value="Sporulation initiation inhibitor Soj"/>
    <property type="match status" value="1"/>
</dbReference>
<sequence length="354" mass="37726">MLAPLTLRVECRSGPPSLEGGARTLCDNELASCDGSNVSFRQVERTGEPGNGYCRFDEVPMSPNRFLSSSPVMLTTIPIINNKGGVGKTTTAVNVAAGLAQRGRRVLLVDLDSQGSASIALGVHHDNLRPSSADVLFGHVAIDDAIRETGLENVDLITGSLSLADAGTRLKLRDNGQYRLRNVLSTVKDWYQTIIIDCAPSTSILSVNALVGADAIIVPVAPSYLAMEGVISLGKTVRRVREGIGEAAPILGVLLTMVSKGDDRAVDEINELRSHYGGKVFKTEIQNDPALKVAPSAGVDIFRYAPDSPGATDYDQLIDEIEERLQRYGSIYGNLPSRASTGTYQVSNAGGIRS</sequence>
<feature type="domain" description="AAA" evidence="1">
    <location>
        <begin position="76"/>
        <end position="242"/>
    </location>
</feature>
<dbReference type="SUPFAM" id="SSF52540">
    <property type="entry name" value="P-loop containing nucleoside triphosphate hydrolases"/>
    <property type="match status" value="1"/>
</dbReference>
<organism evidence="2 3">
    <name type="scientific">Longibacter salinarum</name>
    <dbReference type="NCBI Taxonomy" id="1850348"/>
    <lineage>
        <taxon>Bacteria</taxon>
        <taxon>Pseudomonadati</taxon>
        <taxon>Rhodothermota</taxon>
        <taxon>Rhodothermia</taxon>
        <taxon>Rhodothermales</taxon>
        <taxon>Salisaetaceae</taxon>
        <taxon>Longibacter</taxon>
    </lineage>
</organism>
<dbReference type="EMBL" id="PDEQ01000009">
    <property type="protein sequence ID" value="PEN11410.1"/>
    <property type="molecule type" value="Genomic_DNA"/>
</dbReference>
<keyword evidence="3" id="KW-1185">Reference proteome</keyword>
<dbReference type="OrthoDB" id="9815116at2"/>
<comment type="caution">
    <text evidence="2">The sequence shown here is derived from an EMBL/GenBank/DDBJ whole genome shotgun (WGS) entry which is preliminary data.</text>
</comment>
<dbReference type="AlphaFoldDB" id="A0A2A8CUI2"/>
<gene>
    <name evidence="2" type="ORF">CRI94_15345</name>
</gene>
<evidence type="ECO:0000313" key="2">
    <source>
        <dbReference type="EMBL" id="PEN11410.1"/>
    </source>
</evidence>
<accession>A0A2A8CUI2</accession>
<dbReference type="InterPro" id="IPR050678">
    <property type="entry name" value="DNA_Partitioning_ATPase"/>
</dbReference>
<dbReference type="InterPro" id="IPR027417">
    <property type="entry name" value="P-loop_NTPase"/>
</dbReference>
<name>A0A2A8CUI2_9BACT</name>
<dbReference type="CDD" id="cd02042">
    <property type="entry name" value="ParAB_family"/>
    <property type="match status" value="1"/>
</dbReference>
<dbReference type="PANTHER" id="PTHR13696">
    <property type="entry name" value="P-LOOP CONTAINING NUCLEOSIDE TRIPHOSPHATE HYDROLASE"/>
    <property type="match status" value="1"/>
</dbReference>
<proteinExistence type="predicted"/>
<protein>
    <submittedName>
        <fullName evidence="2">Chromosome partitioning protein ParA</fullName>
    </submittedName>
</protein>
<dbReference type="Pfam" id="PF13614">
    <property type="entry name" value="AAA_31"/>
    <property type="match status" value="1"/>
</dbReference>
<dbReference type="Gene3D" id="3.40.50.300">
    <property type="entry name" value="P-loop containing nucleotide triphosphate hydrolases"/>
    <property type="match status" value="1"/>
</dbReference>
<dbReference type="InterPro" id="IPR025669">
    <property type="entry name" value="AAA_dom"/>
</dbReference>
<evidence type="ECO:0000259" key="1">
    <source>
        <dbReference type="Pfam" id="PF13614"/>
    </source>
</evidence>
<dbReference type="Proteomes" id="UP000220102">
    <property type="component" value="Unassembled WGS sequence"/>
</dbReference>
<evidence type="ECO:0000313" key="3">
    <source>
        <dbReference type="Proteomes" id="UP000220102"/>
    </source>
</evidence>
<reference evidence="2 3" key="1">
    <citation type="submission" date="2017-10" db="EMBL/GenBank/DDBJ databases">
        <title>Draft genome of Longibacter Salinarum.</title>
        <authorList>
            <person name="Goh K.M."/>
            <person name="Shamsir M.S."/>
            <person name="Lim S.W."/>
        </authorList>
    </citation>
    <scope>NUCLEOTIDE SEQUENCE [LARGE SCALE GENOMIC DNA]</scope>
    <source>
        <strain evidence="2 3">KCTC 52045</strain>
    </source>
</reference>
<dbReference type="PANTHER" id="PTHR13696:SF52">
    <property type="entry name" value="PARA FAMILY PROTEIN CT_582"/>
    <property type="match status" value="1"/>
</dbReference>